<evidence type="ECO:0000313" key="2">
    <source>
        <dbReference type="EMBL" id="WMN12867.1"/>
    </source>
</evidence>
<dbReference type="KEGG" id="msaa:QYS49_34860"/>
<protein>
    <submittedName>
        <fullName evidence="2">DUF4252 domain-containing protein</fullName>
    </submittedName>
</protein>
<name>A0AA51NCV4_9BACT</name>
<dbReference type="Proteomes" id="UP001230496">
    <property type="component" value="Chromosome"/>
</dbReference>
<dbReference type="InterPro" id="IPR025348">
    <property type="entry name" value="DUF4252"/>
</dbReference>
<dbReference type="RefSeq" id="WP_308351226.1">
    <property type="nucleotide sequence ID" value="NZ_CP129971.1"/>
</dbReference>
<reference evidence="2 3" key="1">
    <citation type="submission" date="2023-08" db="EMBL/GenBank/DDBJ databases">
        <title>Comparative genomics and taxonomic characterization of three novel marine species of genus Marivirga.</title>
        <authorList>
            <person name="Muhammad N."/>
            <person name="Kim S.-G."/>
        </authorList>
    </citation>
    <scope>NUCLEOTIDE SEQUENCE [LARGE SCALE GENOMIC DNA]</scope>
    <source>
        <strain evidence="2 3">BDSF4-3</strain>
    </source>
</reference>
<accession>A0AA51NCV4</accession>
<keyword evidence="3" id="KW-1185">Reference proteome</keyword>
<proteinExistence type="predicted"/>
<organism evidence="2 3">
    <name type="scientific">Marivirga salinarum</name>
    <dbReference type="NCBI Taxonomy" id="3059078"/>
    <lineage>
        <taxon>Bacteria</taxon>
        <taxon>Pseudomonadati</taxon>
        <taxon>Bacteroidota</taxon>
        <taxon>Cytophagia</taxon>
        <taxon>Cytophagales</taxon>
        <taxon>Marivirgaceae</taxon>
        <taxon>Marivirga</taxon>
    </lineage>
</organism>
<feature type="compositionally biased region" description="Basic and acidic residues" evidence="1">
    <location>
        <begin position="164"/>
        <end position="184"/>
    </location>
</feature>
<dbReference type="AlphaFoldDB" id="A0AA51NCV4"/>
<feature type="region of interest" description="Disordered" evidence="1">
    <location>
        <begin position="164"/>
        <end position="194"/>
    </location>
</feature>
<dbReference type="EMBL" id="CP129971">
    <property type="protein sequence ID" value="WMN12867.1"/>
    <property type="molecule type" value="Genomic_DNA"/>
</dbReference>
<sequence length="194" mass="22420">MRLLILTIFTLFIFSACEQKIEDPLKSLQEKDIHSLNINLYPSNLKMINTNNDPNFAEATKDIKKLHVLQIKWDGETKKEDYAEWKSKQDFTSWESIFTARIDNVDLEIKAPEGREDILYASADTKDGLFVGFLEGNFDISQVPALMKADLDLGPIGDFIQDKEDKKKQREKWQKMREEIKGDSTEVISDSIQE</sequence>
<evidence type="ECO:0000313" key="3">
    <source>
        <dbReference type="Proteomes" id="UP001230496"/>
    </source>
</evidence>
<dbReference type="Pfam" id="PF14060">
    <property type="entry name" value="DUF4252"/>
    <property type="match status" value="1"/>
</dbReference>
<gene>
    <name evidence="2" type="ORF">QYS49_34860</name>
</gene>
<evidence type="ECO:0000256" key="1">
    <source>
        <dbReference type="SAM" id="MobiDB-lite"/>
    </source>
</evidence>
<dbReference type="PROSITE" id="PS51257">
    <property type="entry name" value="PROKAR_LIPOPROTEIN"/>
    <property type="match status" value="1"/>
</dbReference>